<evidence type="ECO:0000256" key="2">
    <source>
        <dbReference type="ARBA" id="ARBA00023125"/>
    </source>
</evidence>
<proteinExistence type="predicted"/>
<dbReference type="Pfam" id="PF12852">
    <property type="entry name" value="Cupin_6"/>
    <property type="match status" value="1"/>
</dbReference>
<evidence type="ECO:0000313" key="5">
    <source>
        <dbReference type="EMBL" id="ACY15491.1"/>
    </source>
</evidence>
<dbReference type="InterPro" id="IPR050204">
    <property type="entry name" value="AraC_XylS_family_regulators"/>
</dbReference>
<evidence type="ECO:0000313" key="6">
    <source>
        <dbReference type="Proteomes" id="UP000001880"/>
    </source>
</evidence>
<accession>D0LQY3</accession>
<keyword evidence="6" id="KW-1185">Reference proteome</keyword>
<dbReference type="Gene3D" id="1.10.10.60">
    <property type="entry name" value="Homeodomain-like"/>
    <property type="match status" value="2"/>
</dbReference>
<dbReference type="PROSITE" id="PS01124">
    <property type="entry name" value="HTH_ARAC_FAMILY_2"/>
    <property type="match status" value="1"/>
</dbReference>
<gene>
    <name evidence="5" type="ordered locus">Hoch_2982</name>
</gene>
<dbReference type="HOGENOM" id="CLU_000445_81_0_7"/>
<evidence type="ECO:0000256" key="1">
    <source>
        <dbReference type="ARBA" id="ARBA00023015"/>
    </source>
</evidence>
<feature type="domain" description="HTH araC/xylS-type" evidence="4">
    <location>
        <begin position="198"/>
        <end position="296"/>
    </location>
</feature>
<dbReference type="PRINTS" id="PR00032">
    <property type="entry name" value="HTHARAC"/>
</dbReference>
<dbReference type="eggNOG" id="COG2207">
    <property type="taxonomic scope" value="Bacteria"/>
</dbReference>
<name>D0LQY3_HALO1</name>
<dbReference type="GO" id="GO:0003700">
    <property type="term" value="F:DNA-binding transcription factor activity"/>
    <property type="evidence" value="ECO:0007669"/>
    <property type="project" value="InterPro"/>
</dbReference>
<dbReference type="Proteomes" id="UP000001880">
    <property type="component" value="Chromosome"/>
</dbReference>
<dbReference type="InterPro" id="IPR032783">
    <property type="entry name" value="AraC_lig"/>
</dbReference>
<dbReference type="Pfam" id="PF12833">
    <property type="entry name" value="HTH_18"/>
    <property type="match status" value="1"/>
</dbReference>
<evidence type="ECO:0000256" key="3">
    <source>
        <dbReference type="ARBA" id="ARBA00023163"/>
    </source>
</evidence>
<dbReference type="InterPro" id="IPR018060">
    <property type="entry name" value="HTH_AraC"/>
</dbReference>
<protein>
    <submittedName>
        <fullName evidence="5">Transcriptional regulator, AraC family</fullName>
    </submittedName>
</protein>
<keyword evidence="2" id="KW-0238">DNA-binding</keyword>
<dbReference type="GO" id="GO:0043565">
    <property type="term" value="F:sequence-specific DNA binding"/>
    <property type="evidence" value="ECO:0007669"/>
    <property type="project" value="InterPro"/>
</dbReference>
<evidence type="ECO:0000259" key="4">
    <source>
        <dbReference type="PROSITE" id="PS01124"/>
    </source>
</evidence>
<dbReference type="SMART" id="SM00342">
    <property type="entry name" value="HTH_ARAC"/>
    <property type="match status" value="1"/>
</dbReference>
<dbReference type="STRING" id="502025.Hoch_2982"/>
<sequence>MSDVLEVIRFSTSFFGRFVLGAPWALRIPEKPTSSFYAVAQGQPRLLVNGHAEPLCLAPGDVAIVPRGSGHQFDDGDRRAPPRQGFIDGAALRSATGMLGGAGAKTILIAGCFTFSVGARHPLLRALPAALHLPAHAPPRPELAATIQLITAESATPRPGSALILARLADVLLMQALRAQVTLSANGGLRALSDPVVGPALSLIHTRYRAPWTVAALATAVGVSRSGFAQRFRALLGEPPLRYLVGWRMTKAAARLRVTSDSVAEIADEVGYASAAAFSKAFKQWAGVGPDAFRRANAPATEDTGAAVRPSVT</sequence>
<keyword evidence="1" id="KW-0805">Transcription regulation</keyword>
<dbReference type="PANTHER" id="PTHR46796:SF7">
    <property type="entry name" value="ARAC FAMILY TRANSCRIPTIONAL REGULATOR"/>
    <property type="match status" value="1"/>
</dbReference>
<dbReference type="EMBL" id="CP001804">
    <property type="protein sequence ID" value="ACY15491.1"/>
    <property type="molecule type" value="Genomic_DNA"/>
</dbReference>
<dbReference type="AlphaFoldDB" id="D0LQY3"/>
<dbReference type="PANTHER" id="PTHR46796">
    <property type="entry name" value="HTH-TYPE TRANSCRIPTIONAL ACTIVATOR RHAS-RELATED"/>
    <property type="match status" value="1"/>
</dbReference>
<reference evidence="5 6" key="1">
    <citation type="journal article" date="2010" name="Stand. Genomic Sci.">
        <title>Complete genome sequence of Haliangium ochraceum type strain (SMP-2).</title>
        <authorList>
            <consortium name="US DOE Joint Genome Institute (JGI-PGF)"/>
            <person name="Ivanova N."/>
            <person name="Daum C."/>
            <person name="Lang E."/>
            <person name="Abt B."/>
            <person name="Kopitz M."/>
            <person name="Saunders E."/>
            <person name="Lapidus A."/>
            <person name="Lucas S."/>
            <person name="Glavina Del Rio T."/>
            <person name="Nolan M."/>
            <person name="Tice H."/>
            <person name="Copeland A."/>
            <person name="Cheng J.F."/>
            <person name="Chen F."/>
            <person name="Bruce D."/>
            <person name="Goodwin L."/>
            <person name="Pitluck S."/>
            <person name="Mavromatis K."/>
            <person name="Pati A."/>
            <person name="Mikhailova N."/>
            <person name="Chen A."/>
            <person name="Palaniappan K."/>
            <person name="Land M."/>
            <person name="Hauser L."/>
            <person name="Chang Y.J."/>
            <person name="Jeffries C.D."/>
            <person name="Detter J.C."/>
            <person name="Brettin T."/>
            <person name="Rohde M."/>
            <person name="Goker M."/>
            <person name="Bristow J."/>
            <person name="Markowitz V."/>
            <person name="Eisen J.A."/>
            <person name="Hugenholtz P."/>
            <person name="Kyrpides N.C."/>
            <person name="Klenk H.P."/>
        </authorList>
    </citation>
    <scope>NUCLEOTIDE SEQUENCE [LARGE SCALE GENOMIC DNA]</scope>
    <source>
        <strain evidence="6">DSM 14365 / CIP 107738 / JCM 11303 / AJ 13395 / SMP-2</strain>
    </source>
</reference>
<dbReference type="InterPro" id="IPR020449">
    <property type="entry name" value="Tscrpt_reg_AraC-type_HTH"/>
</dbReference>
<dbReference type="SUPFAM" id="SSF46689">
    <property type="entry name" value="Homeodomain-like"/>
    <property type="match status" value="2"/>
</dbReference>
<dbReference type="InterPro" id="IPR009057">
    <property type="entry name" value="Homeodomain-like_sf"/>
</dbReference>
<organism evidence="5 6">
    <name type="scientific">Haliangium ochraceum (strain DSM 14365 / JCM 11303 / SMP-2)</name>
    <dbReference type="NCBI Taxonomy" id="502025"/>
    <lineage>
        <taxon>Bacteria</taxon>
        <taxon>Pseudomonadati</taxon>
        <taxon>Myxococcota</taxon>
        <taxon>Polyangia</taxon>
        <taxon>Haliangiales</taxon>
        <taxon>Kofleriaceae</taxon>
        <taxon>Haliangium</taxon>
    </lineage>
</organism>
<dbReference type="KEGG" id="hoh:Hoch_2982"/>
<keyword evidence="3" id="KW-0804">Transcription</keyword>